<dbReference type="Proteomes" id="UP000219329">
    <property type="component" value="Unassembled WGS sequence"/>
</dbReference>
<feature type="signal peptide" evidence="1">
    <location>
        <begin position="1"/>
        <end position="25"/>
    </location>
</feature>
<name>A0A2A5W8B8_9GAMM</name>
<evidence type="ECO:0008006" key="4">
    <source>
        <dbReference type="Google" id="ProtNLM"/>
    </source>
</evidence>
<feature type="chain" id="PRO_5012517754" description="Methyltransferase type 11 domain-containing protein" evidence="1">
    <location>
        <begin position="26"/>
        <end position="267"/>
    </location>
</feature>
<evidence type="ECO:0000313" key="3">
    <source>
        <dbReference type="Proteomes" id="UP000219329"/>
    </source>
</evidence>
<sequence length="267" mass="29518">MEQLVLIRRFLVVVGFLTISQSLSAAAINEAAVLAAMSKQDRLPDDITRDARSQPQDVIPLLALETGDRVVDIFAGGGYYTELLASVVGRQGEALLHNNNGFEAWGINGLTDRFALGRDAGNIIRHNRSGINLDLDEASLDGALIVMAFHDLYVVPKRYNGEEYVPVGNPANTKYFLEQVFTALKPGGRFVVVDHAGDALMDHDVIADLHRIEESFVRSEIEDAGFIFVSSSEALRNEADDRSMIVFDLDVQFKTDRFIFAFEKPAK</sequence>
<dbReference type="InterPro" id="IPR029063">
    <property type="entry name" value="SAM-dependent_MTases_sf"/>
</dbReference>
<dbReference type="AlphaFoldDB" id="A0A2A5W8B8"/>
<dbReference type="Gene3D" id="3.40.50.150">
    <property type="entry name" value="Vaccinia Virus protein VP39"/>
    <property type="match status" value="1"/>
</dbReference>
<accession>A0A2A5W8B8</accession>
<comment type="caution">
    <text evidence="2">The sequence shown here is derived from an EMBL/GenBank/DDBJ whole genome shotgun (WGS) entry which is preliminary data.</text>
</comment>
<protein>
    <recommendedName>
        <fullName evidence="4">Methyltransferase type 11 domain-containing protein</fullName>
    </recommendedName>
</protein>
<proteinExistence type="predicted"/>
<reference evidence="2 3" key="1">
    <citation type="submission" date="2017-08" db="EMBL/GenBank/DDBJ databases">
        <title>Fine stratification of microbial communities through a metagenomic profile of the photic zone.</title>
        <authorList>
            <person name="Haro-Moreno J.M."/>
            <person name="Lopez-Perez M."/>
            <person name="De La Torre J."/>
            <person name="Picazo A."/>
            <person name="Camacho A."/>
            <person name="Rodriguez-Valera F."/>
        </authorList>
    </citation>
    <scope>NUCLEOTIDE SEQUENCE [LARGE SCALE GENOMIC DNA]</scope>
    <source>
        <strain evidence="2">MED-G28</strain>
    </source>
</reference>
<keyword evidence="1" id="KW-0732">Signal</keyword>
<dbReference type="EMBL" id="NTJZ01000013">
    <property type="protein sequence ID" value="PDH32765.1"/>
    <property type="molecule type" value="Genomic_DNA"/>
</dbReference>
<evidence type="ECO:0000256" key="1">
    <source>
        <dbReference type="SAM" id="SignalP"/>
    </source>
</evidence>
<gene>
    <name evidence="2" type="ORF">CNF02_10910</name>
</gene>
<dbReference type="SUPFAM" id="SSF53335">
    <property type="entry name" value="S-adenosyl-L-methionine-dependent methyltransferases"/>
    <property type="match status" value="1"/>
</dbReference>
<organism evidence="2 3">
    <name type="scientific">OM182 bacterium MED-G28</name>
    <dbReference type="NCBI Taxonomy" id="1986256"/>
    <lineage>
        <taxon>Bacteria</taxon>
        <taxon>Pseudomonadati</taxon>
        <taxon>Pseudomonadota</taxon>
        <taxon>Gammaproteobacteria</taxon>
        <taxon>OMG group</taxon>
        <taxon>OM182 clade</taxon>
    </lineage>
</organism>
<evidence type="ECO:0000313" key="2">
    <source>
        <dbReference type="EMBL" id="PDH32765.1"/>
    </source>
</evidence>